<proteinExistence type="inferred from homology"/>
<dbReference type="InterPro" id="IPR039424">
    <property type="entry name" value="SBP_5"/>
</dbReference>
<name>A0A516X1X9_9ACTN</name>
<dbReference type="Gene3D" id="3.10.105.10">
    <property type="entry name" value="Dipeptide-binding Protein, Domain 3"/>
    <property type="match status" value="1"/>
</dbReference>
<dbReference type="GO" id="GO:1904680">
    <property type="term" value="F:peptide transmembrane transporter activity"/>
    <property type="evidence" value="ECO:0007669"/>
    <property type="project" value="TreeGrafter"/>
</dbReference>
<evidence type="ECO:0000313" key="6">
    <source>
        <dbReference type="EMBL" id="QDQ97079.1"/>
    </source>
</evidence>
<dbReference type="EMBL" id="CP041765">
    <property type="protein sequence ID" value="QDQ97079.1"/>
    <property type="molecule type" value="Genomic_DNA"/>
</dbReference>
<dbReference type="KEGG" id="toy:FO059_06705"/>
<dbReference type="GO" id="GO:0015833">
    <property type="term" value="P:peptide transport"/>
    <property type="evidence" value="ECO:0007669"/>
    <property type="project" value="TreeGrafter"/>
</dbReference>
<dbReference type="AlphaFoldDB" id="A0A516X1X9"/>
<dbReference type="PANTHER" id="PTHR30290:SF10">
    <property type="entry name" value="PERIPLASMIC OLIGOPEPTIDE-BINDING PROTEIN-RELATED"/>
    <property type="match status" value="1"/>
</dbReference>
<gene>
    <name evidence="6" type="ORF">FO059_06705</name>
</gene>
<reference evidence="6 7" key="2">
    <citation type="submission" date="2019-07" db="EMBL/GenBank/DDBJ databases">
        <authorList>
            <person name="Huang Y."/>
        </authorList>
    </citation>
    <scope>NUCLEOTIDE SEQUENCE [LARGE SCALE GENOMIC DNA]</scope>
    <source>
        <strain evidence="6 7">HY188</strain>
    </source>
</reference>
<sequence length="282" mass="29060">MITGLAAVATAAGLVSGCGTGSAATDDGVLSLAVQVPSSTFDPVMMDCESGRLYCQAAYDTLLHRDPHGDPVPGMASDFEYDPSHTSLHLVLRDGIAFSDGAPFDAQAAKANLDGFASRQGPNSSQAAQIESVEATAPMELEIRLSAPDPALLSNLASNLGMMASPAALGTDALATAPVGSGPYLLDTAGAQNGVDRFVRNPDYRDPSAYPFDEVEVHEISDSNTVINGLTVGQLDAGVIVSPDMADSAGISTVQVDTGWVGLILADRDGRLQPALADTRVR</sequence>
<keyword evidence="4" id="KW-0732">Signal</keyword>
<dbReference type="Pfam" id="PF00496">
    <property type="entry name" value="SBP_bac_5"/>
    <property type="match status" value="1"/>
</dbReference>
<keyword evidence="7" id="KW-1185">Reference proteome</keyword>
<evidence type="ECO:0000256" key="4">
    <source>
        <dbReference type="ARBA" id="ARBA00022729"/>
    </source>
</evidence>
<comment type="similarity">
    <text evidence="2">Belongs to the bacterial solute-binding protein 5 family.</text>
</comment>
<feature type="domain" description="Solute-binding protein family 5" evidence="5">
    <location>
        <begin position="71"/>
        <end position="282"/>
    </location>
</feature>
<protein>
    <recommendedName>
        <fullName evidence="5">Solute-binding protein family 5 domain-containing protein</fullName>
    </recommendedName>
</protein>
<organism evidence="6 7">
    <name type="scientific">Tomitella fengzijianii</name>
    <dbReference type="NCBI Taxonomy" id="2597660"/>
    <lineage>
        <taxon>Bacteria</taxon>
        <taxon>Bacillati</taxon>
        <taxon>Actinomycetota</taxon>
        <taxon>Actinomycetes</taxon>
        <taxon>Mycobacteriales</taxon>
        <taxon>Tomitella</taxon>
    </lineage>
</organism>
<evidence type="ECO:0000256" key="2">
    <source>
        <dbReference type="ARBA" id="ARBA00005695"/>
    </source>
</evidence>
<dbReference type="OrthoDB" id="9046151at2"/>
<evidence type="ECO:0000259" key="5">
    <source>
        <dbReference type="Pfam" id="PF00496"/>
    </source>
</evidence>
<dbReference type="PANTHER" id="PTHR30290">
    <property type="entry name" value="PERIPLASMIC BINDING COMPONENT OF ABC TRANSPORTER"/>
    <property type="match status" value="1"/>
</dbReference>
<dbReference type="Gene3D" id="3.40.190.10">
    <property type="entry name" value="Periplasmic binding protein-like II"/>
    <property type="match status" value="1"/>
</dbReference>
<dbReference type="SUPFAM" id="SSF53850">
    <property type="entry name" value="Periplasmic binding protein-like II"/>
    <property type="match status" value="1"/>
</dbReference>
<evidence type="ECO:0000256" key="3">
    <source>
        <dbReference type="ARBA" id="ARBA00022448"/>
    </source>
</evidence>
<dbReference type="Proteomes" id="UP000317344">
    <property type="component" value="Chromosome"/>
</dbReference>
<evidence type="ECO:0000256" key="1">
    <source>
        <dbReference type="ARBA" id="ARBA00004196"/>
    </source>
</evidence>
<accession>A0A516X1X9</accession>
<comment type="subcellular location">
    <subcellularLocation>
        <location evidence="1">Cell envelope</location>
    </subcellularLocation>
</comment>
<evidence type="ECO:0000313" key="7">
    <source>
        <dbReference type="Proteomes" id="UP000317344"/>
    </source>
</evidence>
<dbReference type="GO" id="GO:0030313">
    <property type="term" value="C:cell envelope"/>
    <property type="evidence" value="ECO:0007669"/>
    <property type="project" value="UniProtKB-SubCell"/>
</dbReference>
<keyword evidence="3" id="KW-0813">Transport</keyword>
<dbReference type="InterPro" id="IPR000914">
    <property type="entry name" value="SBP_5_dom"/>
</dbReference>
<reference evidence="6 7" key="1">
    <citation type="submission" date="2019-07" db="EMBL/GenBank/DDBJ databases">
        <title>Tomitella cavernea sp. nov., an actinomycete isolated from soil.</title>
        <authorList>
            <person name="Cheng J."/>
        </authorList>
    </citation>
    <scope>NUCLEOTIDE SEQUENCE [LARGE SCALE GENOMIC DNA]</scope>
    <source>
        <strain evidence="6 7">HY188</strain>
    </source>
</reference>